<feature type="chain" id="PRO_5034456760" description="Ricin B lectin domain-containing protein" evidence="1">
    <location>
        <begin position="19"/>
        <end position="313"/>
    </location>
</feature>
<dbReference type="GeneID" id="59348874"/>
<organism evidence="3 4">
    <name type="scientific">Mycena indigotica</name>
    <dbReference type="NCBI Taxonomy" id="2126181"/>
    <lineage>
        <taxon>Eukaryota</taxon>
        <taxon>Fungi</taxon>
        <taxon>Dikarya</taxon>
        <taxon>Basidiomycota</taxon>
        <taxon>Agaricomycotina</taxon>
        <taxon>Agaricomycetes</taxon>
        <taxon>Agaricomycetidae</taxon>
        <taxon>Agaricales</taxon>
        <taxon>Marasmiineae</taxon>
        <taxon>Mycenaceae</taxon>
        <taxon>Mycena</taxon>
    </lineage>
</organism>
<name>A0A8H6SD95_9AGAR</name>
<reference evidence="3" key="1">
    <citation type="submission" date="2020-05" db="EMBL/GenBank/DDBJ databases">
        <title>Mycena genomes resolve the evolution of fungal bioluminescence.</title>
        <authorList>
            <person name="Tsai I.J."/>
        </authorList>
    </citation>
    <scope>NUCLEOTIDE SEQUENCE</scope>
    <source>
        <strain evidence="3">171206Taipei</strain>
    </source>
</reference>
<dbReference type="PROSITE" id="PS50231">
    <property type="entry name" value="RICIN_B_LECTIN"/>
    <property type="match status" value="2"/>
</dbReference>
<evidence type="ECO:0000256" key="1">
    <source>
        <dbReference type="SAM" id="SignalP"/>
    </source>
</evidence>
<dbReference type="EMBL" id="JACAZF010000008">
    <property type="protein sequence ID" value="KAF7297411.1"/>
    <property type="molecule type" value="Genomic_DNA"/>
</dbReference>
<gene>
    <name evidence="3" type="ORF">MIND_00974700</name>
</gene>
<feature type="domain" description="Ricin B lectin" evidence="2">
    <location>
        <begin position="166"/>
        <end position="309"/>
    </location>
</feature>
<sequence>MLPQALVITLSLAIAVSAAQIQSANPSFTAAGIQGCVSVQDNVDGAPVTIHDCNRGDSATYDWEVNYLTSQPATSQQIKIHGNKCLDVKDGANKDGTDVQIWTCNENNANQQWVWNLDSTFRWGNTNKCLDLRDGRITDGTPLQIWTCNGGSNQAWVSGRVDLKSDHVRLAISDSKVLSPLFCVTASSNNFDAPVGLADCENFQATYPKGNITWNVPSVHTSGFVSIFDGKCLTVPGSNKSNGVKLTTQACLPRAANQRFTSRPNAQIEWEGTGFCLDLTDGKSTNGNLIQIWECDNSGNNVNQRWARVNVPY</sequence>
<evidence type="ECO:0000313" key="4">
    <source>
        <dbReference type="Proteomes" id="UP000636479"/>
    </source>
</evidence>
<dbReference type="InterPro" id="IPR000772">
    <property type="entry name" value="Ricin_B_lectin"/>
</dbReference>
<evidence type="ECO:0000259" key="2">
    <source>
        <dbReference type="SMART" id="SM00458"/>
    </source>
</evidence>
<dbReference type="OrthoDB" id="6770063at2759"/>
<dbReference type="RefSeq" id="XP_037217770.1">
    <property type="nucleotide sequence ID" value="XM_037366358.1"/>
</dbReference>
<dbReference type="Proteomes" id="UP000636479">
    <property type="component" value="Unassembled WGS sequence"/>
</dbReference>
<dbReference type="SUPFAM" id="SSF50370">
    <property type="entry name" value="Ricin B-like lectins"/>
    <property type="match status" value="2"/>
</dbReference>
<feature type="domain" description="Ricin B lectin" evidence="2">
    <location>
        <begin position="25"/>
        <end position="159"/>
    </location>
</feature>
<feature type="signal peptide" evidence="1">
    <location>
        <begin position="1"/>
        <end position="18"/>
    </location>
</feature>
<comment type="caution">
    <text evidence="3">The sequence shown here is derived from an EMBL/GenBank/DDBJ whole genome shotgun (WGS) entry which is preliminary data.</text>
</comment>
<accession>A0A8H6SD95</accession>
<evidence type="ECO:0000313" key="3">
    <source>
        <dbReference type="EMBL" id="KAF7297411.1"/>
    </source>
</evidence>
<dbReference type="CDD" id="cd00161">
    <property type="entry name" value="beta-trefoil_Ricin-like"/>
    <property type="match status" value="1"/>
</dbReference>
<dbReference type="AlphaFoldDB" id="A0A8H6SD95"/>
<dbReference type="InterPro" id="IPR035992">
    <property type="entry name" value="Ricin_B-like_lectins"/>
</dbReference>
<dbReference type="Pfam" id="PF00652">
    <property type="entry name" value="Ricin_B_lectin"/>
    <property type="match status" value="2"/>
</dbReference>
<keyword evidence="4" id="KW-1185">Reference proteome</keyword>
<dbReference type="Gene3D" id="2.80.10.50">
    <property type="match status" value="2"/>
</dbReference>
<keyword evidence="1" id="KW-0732">Signal</keyword>
<protein>
    <recommendedName>
        <fullName evidence="2">Ricin B lectin domain-containing protein</fullName>
    </recommendedName>
</protein>
<proteinExistence type="predicted"/>
<dbReference type="SMART" id="SM00458">
    <property type="entry name" value="RICIN"/>
    <property type="match status" value="2"/>
</dbReference>